<gene>
    <name evidence="1" type="ORF">M9Y10_007828</name>
</gene>
<dbReference type="PANTHER" id="PTHR24159:SF5">
    <property type="entry name" value="ANK_REP_REGION DOMAIN-CONTAINING PROTEIN"/>
    <property type="match status" value="1"/>
</dbReference>
<keyword evidence="2" id="KW-1185">Reference proteome</keyword>
<proteinExistence type="predicted"/>
<dbReference type="SUPFAM" id="SSF48403">
    <property type="entry name" value="Ankyrin repeat"/>
    <property type="match status" value="1"/>
</dbReference>
<evidence type="ECO:0000313" key="1">
    <source>
        <dbReference type="EMBL" id="KAK8872070.1"/>
    </source>
</evidence>
<dbReference type="PANTHER" id="PTHR24159">
    <property type="match status" value="1"/>
</dbReference>
<accession>A0ABR2J385</accession>
<dbReference type="Proteomes" id="UP001470230">
    <property type="component" value="Unassembled WGS sequence"/>
</dbReference>
<comment type="caution">
    <text evidence="1">The sequence shown here is derived from an EMBL/GenBank/DDBJ whole genome shotgun (WGS) entry which is preliminary data.</text>
</comment>
<sequence length="395" mass="48201">MKTLTLIKEPLEKMKNIQQTLLNFLDDETNDEINFQNLIKYFDEQKISENEILFNNVLTMISKISYNHHRNQYFIIKIEQILKSYEGKMKQYFTNFYIFNIFKRNKRILLYLFKENILTPDEEIFAKIKKGKYARMNYLQYFYPEFKSFCDIQLINQIEEENPELINLDLISFDEKRKIGENDGYIYHLIRNDLIDEFIVYFNKTNIPLDMIVQPSIFETNPYLMEKLNITLIDYSIFFGSIQIFRFLRLNKIECNHYSWFFVIHSNNSELIHILEENIELIFEDLVINESIKCHHNDIMNYILDNHVEKEEIIKENHLLLIFQYHNFLNINENLMNDIDESKLLIYLCKYSCWYIVDYLLKNSSIDVNVRHIYCLYLLNKIHFLEISYHFKFKR</sequence>
<evidence type="ECO:0000313" key="2">
    <source>
        <dbReference type="Proteomes" id="UP001470230"/>
    </source>
</evidence>
<dbReference type="EMBL" id="JAPFFF010000013">
    <property type="protein sequence ID" value="KAK8872070.1"/>
    <property type="molecule type" value="Genomic_DNA"/>
</dbReference>
<reference evidence="1 2" key="1">
    <citation type="submission" date="2024-04" db="EMBL/GenBank/DDBJ databases">
        <title>Tritrichomonas musculus Genome.</title>
        <authorList>
            <person name="Alves-Ferreira E."/>
            <person name="Grigg M."/>
            <person name="Lorenzi H."/>
            <person name="Galac M."/>
        </authorList>
    </citation>
    <scope>NUCLEOTIDE SEQUENCE [LARGE SCALE GENOMIC DNA]</scope>
    <source>
        <strain evidence="1 2">EAF2021</strain>
    </source>
</reference>
<protein>
    <submittedName>
        <fullName evidence="1">Uncharacterized protein</fullName>
    </submittedName>
</protein>
<dbReference type="InterPro" id="IPR036770">
    <property type="entry name" value="Ankyrin_rpt-contain_sf"/>
</dbReference>
<organism evidence="1 2">
    <name type="scientific">Tritrichomonas musculus</name>
    <dbReference type="NCBI Taxonomy" id="1915356"/>
    <lineage>
        <taxon>Eukaryota</taxon>
        <taxon>Metamonada</taxon>
        <taxon>Parabasalia</taxon>
        <taxon>Tritrichomonadida</taxon>
        <taxon>Tritrichomonadidae</taxon>
        <taxon>Tritrichomonas</taxon>
    </lineage>
</organism>
<name>A0ABR2J385_9EUKA</name>